<dbReference type="GO" id="GO:0016301">
    <property type="term" value="F:kinase activity"/>
    <property type="evidence" value="ECO:0007669"/>
    <property type="project" value="UniProtKB-KW"/>
</dbReference>
<dbReference type="PANTHER" id="PTHR24421">
    <property type="entry name" value="NITRATE/NITRITE SENSOR PROTEIN NARX-RELATED"/>
    <property type="match status" value="1"/>
</dbReference>
<reference evidence="7 8" key="1">
    <citation type="submission" date="2016-10" db="EMBL/GenBank/DDBJ databases">
        <authorList>
            <person name="de Groot N.N."/>
        </authorList>
    </citation>
    <scope>NUCLEOTIDE SEQUENCE [LARGE SCALE GENOMIC DNA]</scope>
    <source>
        <strain evidence="7 8">CGMCC 4.6533</strain>
    </source>
</reference>
<protein>
    <submittedName>
        <fullName evidence="7">Signal transduction histidine kinase</fullName>
    </submittedName>
</protein>
<feature type="transmembrane region" description="Helical" evidence="4">
    <location>
        <begin position="165"/>
        <end position="183"/>
    </location>
</feature>
<dbReference type="InterPro" id="IPR003594">
    <property type="entry name" value="HATPase_dom"/>
</dbReference>
<evidence type="ECO:0000313" key="7">
    <source>
        <dbReference type="EMBL" id="SDH87111.1"/>
    </source>
</evidence>
<dbReference type="InterPro" id="IPR036890">
    <property type="entry name" value="HATPase_C_sf"/>
</dbReference>
<dbReference type="Gene3D" id="3.30.565.10">
    <property type="entry name" value="Histidine kinase-like ATPase, C-terminal domain"/>
    <property type="match status" value="1"/>
</dbReference>
<dbReference type="EMBL" id="FNDJ01000003">
    <property type="protein sequence ID" value="SDH87111.1"/>
    <property type="molecule type" value="Genomic_DNA"/>
</dbReference>
<feature type="transmembrane region" description="Helical" evidence="4">
    <location>
        <begin position="125"/>
        <end position="144"/>
    </location>
</feature>
<keyword evidence="4" id="KW-0472">Membrane</keyword>
<evidence type="ECO:0000256" key="3">
    <source>
        <dbReference type="ARBA" id="ARBA00023012"/>
    </source>
</evidence>
<dbReference type="AlphaFoldDB" id="A0A1G8FY95"/>
<evidence type="ECO:0000256" key="4">
    <source>
        <dbReference type="SAM" id="Phobius"/>
    </source>
</evidence>
<evidence type="ECO:0000259" key="5">
    <source>
        <dbReference type="Pfam" id="PF02518"/>
    </source>
</evidence>
<keyword evidence="8" id="KW-1185">Reference proteome</keyword>
<feature type="transmembrane region" description="Helical" evidence="4">
    <location>
        <begin position="101"/>
        <end position="119"/>
    </location>
</feature>
<evidence type="ECO:0000259" key="6">
    <source>
        <dbReference type="Pfam" id="PF04024"/>
    </source>
</evidence>
<keyword evidence="3" id="KW-0902">Two-component regulatory system</keyword>
<dbReference type="Proteomes" id="UP000199202">
    <property type="component" value="Unassembled WGS sequence"/>
</dbReference>
<gene>
    <name evidence="7" type="ORF">SAMN05421869_103471</name>
</gene>
<dbReference type="GO" id="GO:0000160">
    <property type="term" value="P:phosphorelay signal transduction system"/>
    <property type="evidence" value="ECO:0007669"/>
    <property type="project" value="UniProtKB-KW"/>
</dbReference>
<dbReference type="STRING" id="633440.SAMN05421869_103471"/>
<organism evidence="7 8">
    <name type="scientific">Nonomuraea jiangxiensis</name>
    <dbReference type="NCBI Taxonomy" id="633440"/>
    <lineage>
        <taxon>Bacteria</taxon>
        <taxon>Bacillati</taxon>
        <taxon>Actinomycetota</taxon>
        <taxon>Actinomycetes</taxon>
        <taxon>Streptosporangiales</taxon>
        <taxon>Streptosporangiaceae</taxon>
        <taxon>Nonomuraea</taxon>
    </lineage>
</organism>
<keyword evidence="1" id="KW-0808">Transferase</keyword>
<feature type="transmembrane region" description="Helical" evidence="4">
    <location>
        <begin position="57"/>
        <end position="80"/>
    </location>
</feature>
<dbReference type="Pfam" id="PF04024">
    <property type="entry name" value="PspC"/>
    <property type="match status" value="1"/>
</dbReference>
<dbReference type="SUPFAM" id="SSF55874">
    <property type="entry name" value="ATPase domain of HSP90 chaperone/DNA topoisomerase II/histidine kinase"/>
    <property type="match status" value="1"/>
</dbReference>
<proteinExistence type="predicted"/>
<dbReference type="InterPro" id="IPR050482">
    <property type="entry name" value="Sensor_HK_TwoCompSys"/>
</dbReference>
<dbReference type="PANTHER" id="PTHR24421:SF61">
    <property type="entry name" value="OXYGEN SENSOR HISTIDINE KINASE NREB"/>
    <property type="match status" value="1"/>
</dbReference>
<dbReference type="InterPro" id="IPR007168">
    <property type="entry name" value="Phageshock_PspC_N"/>
</dbReference>
<feature type="domain" description="Phage shock protein PspC N-terminal" evidence="6">
    <location>
        <begin position="30"/>
        <end position="86"/>
    </location>
</feature>
<keyword evidence="4" id="KW-1133">Transmembrane helix</keyword>
<feature type="domain" description="Histidine kinase/HSP90-like ATPase" evidence="5">
    <location>
        <begin position="330"/>
        <end position="413"/>
    </location>
</feature>
<sequence>MPETSCTCDYGHVMADQKTLAEPTGDLPYRRMTRPMEGRLLGGVAQGLAAQLSLDPVVIRLMFVLLSVVDGVGVVAYAVLWMVTPRQPYAGQPPQRDWSQLAAFSAVGMALLAFGWLTGASKGGIGMLPFAVGGIGALILWQQADPERRKSWMSGATLSIRKNRVRTLIGVVLVVIGAIGFLAAQGELDQARPGLVFTIVVVGGLAVIAAPWLAGLWKELQLERRERIRQEERAEVAAMVHDSVLHTLTLIQRVAHDPREVARLARSQERELRNWLYQPAQDADATLAAAVRRIAAEEEDAHGVPIEVVCVGDIALDSAGKLGATLKAARQAMVNAAKYSESPSISVYAEVEGEEITIFVKDRGKGFDLETVPLDRMGIRESIIGRMERHGGVARVRTSPGEGTEVMLTMKVEKA</sequence>
<keyword evidence="4" id="KW-0812">Transmembrane</keyword>
<dbReference type="Pfam" id="PF02518">
    <property type="entry name" value="HATPase_c"/>
    <property type="match status" value="1"/>
</dbReference>
<name>A0A1G8FY95_9ACTN</name>
<evidence type="ECO:0000256" key="1">
    <source>
        <dbReference type="ARBA" id="ARBA00022679"/>
    </source>
</evidence>
<evidence type="ECO:0000256" key="2">
    <source>
        <dbReference type="ARBA" id="ARBA00022777"/>
    </source>
</evidence>
<keyword evidence="2 7" id="KW-0418">Kinase</keyword>
<feature type="transmembrane region" description="Helical" evidence="4">
    <location>
        <begin position="195"/>
        <end position="217"/>
    </location>
</feature>
<accession>A0A1G8FY95</accession>
<evidence type="ECO:0000313" key="8">
    <source>
        <dbReference type="Proteomes" id="UP000199202"/>
    </source>
</evidence>